<dbReference type="EMBL" id="WIGN01000175">
    <property type="protein sequence ID" value="KAF6805716.1"/>
    <property type="molecule type" value="Genomic_DNA"/>
</dbReference>
<comment type="caution">
    <text evidence="2">The sequence shown here is derived from an EMBL/GenBank/DDBJ whole genome shotgun (WGS) entry which is preliminary data.</text>
</comment>
<protein>
    <submittedName>
        <fullName evidence="2">Uncharacterized protein</fullName>
    </submittedName>
</protein>
<evidence type="ECO:0000256" key="1">
    <source>
        <dbReference type="SAM" id="SignalP"/>
    </source>
</evidence>
<name>A0A8H6J494_9PEZI</name>
<evidence type="ECO:0000313" key="2">
    <source>
        <dbReference type="EMBL" id="KAF6805716.1"/>
    </source>
</evidence>
<reference evidence="2 3" key="1">
    <citation type="journal article" date="2020" name="Phytopathology">
        <title>Genome Sequence Resources of Colletotrichum truncatum, C. plurivorum, C. musicola, and C. sojae: Four Species Pathogenic to Soybean (Glycine max).</title>
        <authorList>
            <person name="Rogerio F."/>
            <person name="Boufleur T.R."/>
            <person name="Ciampi-Guillardi M."/>
            <person name="Sukno S.A."/>
            <person name="Thon M.R."/>
            <person name="Massola Junior N.S."/>
            <person name="Baroncelli R."/>
        </authorList>
    </citation>
    <scope>NUCLEOTIDE SEQUENCE [LARGE SCALE GENOMIC DNA]</scope>
    <source>
        <strain evidence="2 3">LFN0009</strain>
    </source>
</reference>
<evidence type="ECO:0000313" key="3">
    <source>
        <dbReference type="Proteomes" id="UP000652219"/>
    </source>
</evidence>
<accession>A0A8H6J494</accession>
<organism evidence="2 3">
    <name type="scientific">Colletotrichum sojae</name>
    <dbReference type="NCBI Taxonomy" id="2175907"/>
    <lineage>
        <taxon>Eukaryota</taxon>
        <taxon>Fungi</taxon>
        <taxon>Dikarya</taxon>
        <taxon>Ascomycota</taxon>
        <taxon>Pezizomycotina</taxon>
        <taxon>Sordariomycetes</taxon>
        <taxon>Hypocreomycetidae</taxon>
        <taxon>Glomerellales</taxon>
        <taxon>Glomerellaceae</taxon>
        <taxon>Colletotrichum</taxon>
        <taxon>Colletotrichum orchidearum species complex</taxon>
    </lineage>
</organism>
<feature type="chain" id="PRO_5034022090" evidence="1">
    <location>
        <begin position="19"/>
        <end position="242"/>
    </location>
</feature>
<keyword evidence="3" id="KW-1185">Reference proteome</keyword>
<dbReference type="PANTHER" id="PTHR35605">
    <property type="entry name" value="ECP2 EFFECTOR PROTEIN DOMAIN-CONTAINING PROTEIN-RELATED"/>
    <property type="match status" value="1"/>
</dbReference>
<dbReference type="Proteomes" id="UP000652219">
    <property type="component" value="Unassembled WGS sequence"/>
</dbReference>
<keyword evidence="1" id="KW-0732">Signal</keyword>
<proteinExistence type="predicted"/>
<gene>
    <name evidence="2" type="ORF">CSOJ01_09284</name>
</gene>
<dbReference type="PANTHER" id="PTHR35605:SF1">
    <property type="entry name" value="ECP2 EFFECTOR PROTEIN DOMAIN-CONTAINING PROTEIN-RELATED"/>
    <property type="match status" value="1"/>
</dbReference>
<feature type="signal peptide" evidence="1">
    <location>
        <begin position="1"/>
        <end position="18"/>
    </location>
</feature>
<sequence>MLSAVLLAALATGPCVYALEAPIPGYGVFVPRWEVPGPGGKMLTLRGTVEEVAAQVRDVNPEWEDEAAHMPIVAAQDFEKRATFNDSTPTLCHNFREGNRSAASLGVDYLRTVPGRPRNGAGPSNCGRVSCRNNTGIWFCNDVSLFSSSSARFVRSDVSMQAKKPKELGSFSDIADGAARVLSVCQDKLDANQDEGMTVSGQAFHRKNWNVVVRGGDDCSNTGVNITARDLKPSRLFKLFRL</sequence>
<dbReference type="AlphaFoldDB" id="A0A8H6J494"/>